<protein>
    <submittedName>
        <fullName evidence="3">FIG146085: 3'-to-5' oligoribonuclease A, Bacillus type</fullName>
    </submittedName>
</protein>
<dbReference type="InterPro" id="IPR003156">
    <property type="entry name" value="DHHA1_dom"/>
</dbReference>
<dbReference type="PANTHER" id="PTHR47618">
    <property type="entry name" value="BIFUNCTIONAL OLIGORIBONUCLEASE AND PAP PHOSPHATASE NRNA"/>
    <property type="match status" value="1"/>
</dbReference>
<organism evidence="3">
    <name type="scientific">hydrothermal vent metagenome</name>
    <dbReference type="NCBI Taxonomy" id="652676"/>
    <lineage>
        <taxon>unclassified sequences</taxon>
        <taxon>metagenomes</taxon>
        <taxon>ecological metagenomes</taxon>
    </lineage>
</organism>
<dbReference type="InterPro" id="IPR051319">
    <property type="entry name" value="Oligoribo/pAp-PDE_c-di-AMP_PDE"/>
</dbReference>
<gene>
    <name evidence="3" type="ORF">MNB_SV-15-1572</name>
</gene>
<name>A0A1W1EJX8_9ZZZZ</name>
<evidence type="ECO:0000313" key="3">
    <source>
        <dbReference type="EMBL" id="SHO81188.1"/>
    </source>
</evidence>
<feature type="domain" description="DDH" evidence="1">
    <location>
        <begin position="15"/>
        <end position="148"/>
    </location>
</feature>
<dbReference type="Gene3D" id="3.10.310.30">
    <property type="match status" value="1"/>
</dbReference>
<sequence>MIKRFKFLIEEYRYITIITHINPDADTVGTGLGIYHILKNLGKKVEIVNKSYQFSNSVKFLRDFDKIKNRIDYENSLIIACDCGDIKRVGFDVQGRDIINIDHHYGNSNFGILNIIDDRAVSASQVAYQFLKDDFKIDRVVAECFYTALVSDTQSFRTNNLSAETFKIASELISIGVNPSIVAQNLTQKNSLASLRLKAKALDKFTLYLDAQVGVIVVDKNMIKSCGATMSDIDTLAPYTYSLATTEVGVLIVELEDNIKVSLRAKNQNLDMSKIASYFGGGGHRSASGFRVEDNNLSLIETIIDKIKEIL</sequence>
<dbReference type="Pfam" id="PF01368">
    <property type="entry name" value="DHH"/>
    <property type="match status" value="1"/>
</dbReference>
<dbReference type="Gene3D" id="3.90.1640.10">
    <property type="entry name" value="inorganic pyrophosphatase (n-terminal core)"/>
    <property type="match status" value="1"/>
</dbReference>
<dbReference type="SUPFAM" id="SSF64182">
    <property type="entry name" value="DHH phosphoesterases"/>
    <property type="match status" value="1"/>
</dbReference>
<evidence type="ECO:0000259" key="2">
    <source>
        <dbReference type="Pfam" id="PF02272"/>
    </source>
</evidence>
<dbReference type="Pfam" id="PF02272">
    <property type="entry name" value="DHHA1"/>
    <property type="match status" value="1"/>
</dbReference>
<proteinExistence type="predicted"/>
<dbReference type="InterPro" id="IPR038763">
    <property type="entry name" value="DHH_sf"/>
</dbReference>
<dbReference type="EMBL" id="FRYL01000031">
    <property type="protein sequence ID" value="SHO81188.1"/>
    <property type="molecule type" value="Genomic_DNA"/>
</dbReference>
<dbReference type="GO" id="GO:0003676">
    <property type="term" value="F:nucleic acid binding"/>
    <property type="evidence" value="ECO:0007669"/>
    <property type="project" value="InterPro"/>
</dbReference>
<accession>A0A1W1EJX8</accession>
<feature type="domain" description="DHHA1" evidence="2">
    <location>
        <begin position="227"/>
        <end position="310"/>
    </location>
</feature>
<reference evidence="3" key="1">
    <citation type="submission" date="2016-10" db="EMBL/GenBank/DDBJ databases">
        <authorList>
            <person name="de Groot N.N."/>
        </authorList>
    </citation>
    <scope>NUCLEOTIDE SEQUENCE</scope>
</reference>
<dbReference type="AlphaFoldDB" id="A0A1W1EJX8"/>
<dbReference type="InterPro" id="IPR001667">
    <property type="entry name" value="DDH_dom"/>
</dbReference>
<dbReference type="PANTHER" id="PTHR47618:SF1">
    <property type="entry name" value="BIFUNCTIONAL OLIGORIBONUCLEASE AND PAP PHOSPHATASE NRNA"/>
    <property type="match status" value="1"/>
</dbReference>
<evidence type="ECO:0000259" key="1">
    <source>
        <dbReference type="Pfam" id="PF01368"/>
    </source>
</evidence>